<name>A0A1Y1XPB5_9FUNG</name>
<dbReference type="InterPro" id="IPR007197">
    <property type="entry name" value="rSAM"/>
</dbReference>
<dbReference type="Pfam" id="PF04055">
    <property type="entry name" value="Radical_SAM"/>
    <property type="match status" value="1"/>
</dbReference>
<dbReference type="InterPro" id="IPR013785">
    <property type="entry name" value="Aldolase_TIM"/>
</dbReference>
<dbReference type="GO" id="GO:0051537">
    <property type="term" value="F:2 iron, 2 sulfur cluster binding"/>
    <property type="evidence" value="ECO:0007669"/>
    <property type="project" value="UniProtKB-KW"/>
</dbReference>
<evidence type="ECO:0000256" key="9">
    <source>
        <dbReference type="ARBA" id="ARBA00022723"/>
    </source>
</evidence>
<comment type="similarity">
    <text evidence="2">Belongs to the radical SAM superfamily. Biotin synthase family.</text>
</comment>
<dbReference type="Proteomes" id="UP000193944">
    <property type="component" value="Unassembled WGS sequence"/>
</dbReference>
<dbReference type="EC" id="2.8.1.6" evidence="4"/>
<dbReference type="SFLD" id="SFLDS00029">
    <property type="entry name" value="Radical_SAM"/>
    <property type="match status" value="1"/>
</dbReference>
<dbReference type="GO" id="GO:0046872">
    <property type="term" value="F:metal ion binding"/>
    <property type="evidence" value="ECO:0007669"/>
    <property type="project" value="UniProtKB-KW"/>
</dbReference>
<keyword evidence="10" id="KW-0093">Biotin biosynthesis</keyword>
<evidence type="ECO:0000256" key="10">
    <source>
        <dbReference type="ARBA" id="ARBA00022756"/>
    </source>
</evidence>
<dbReference type="InterPro" id="IPR024177">
    <property type="entry name" value="Biotin_synthase"/>
</dbReference>
<evidence type="ECO:0000256" key="4">
    <source>
        <dbReference type="ARBA" id="ARBA00012236"/>
    </source>
</evidence>
<dbReference type="HAMAP" id="MF_01694">
    <property type="entry name" value="BioB"/>
    <property type="match status" value="1"/>
</dbReference>
<accession>A0A1Y1XPB5</accession>
<dbReference type="CDD" id="cd01335">
    <property type="entry name" value="Radical_SAM"/>
    <property type="match status" value="1"/>
</dbReference>
<dbReference type="PIRSF" id="PIRSF001619">
    <property type="entry name" value="Biotin_synth"/>
    <property type="match status" value="1"/>
</dbReference>
<evidence type="ECO:0000259" key="15">
    <source>
        <dbReference type="PROSITE" id="PS51918"/>
    </source>
</evidence>
<dbReference type="GO" id="GO:0004076">
    <property type="term" value="F:biotin synthase activity"/>
    <property type="evidence" value="ECO:0007669"/>
    <property type="project" value="UniProtKB-EC"/>
</dbReference>
<evidence type="ECO:0000256" key="8">
    <source>
        <dbReference type="ARBA" id="ARBA00022714"/>
    </source>
</evidence>
<comment type="cofactor">
    <cofactor evidence="14">
        <name>[4Fe-4S] cluster</name>
        <dbReference type="ChEBI" id="CHEBI:49883"/>
    </cofactor>
    <text evidence="14">Binds 1 [4Fe-4S] cluster. The cluster is coordinated with 3 cysteines and an exchangeable S-adenosyl-L-methionine.</text>
</comment>
<dbReference type="InterPro" id="IPR058240">
    <property type="entry name" value="rSAM_sf"/>
</dbReference>
<dbReference type="AlphaFoldDB" id="A0A1Y1XPB5"/>
<comment type="pathway">
    <text evidence="1">Cofactor biosynthesis; biotin biosynthesis; biotin from 7,8-diaminononanoate: step 2/2.</text>
</comment>
<feature type="binding site" evidence="14">
    <location>
        <position position="97"/>
    </location>
    <ligand>
        <name>[4Fe-4S] cluster</name>
        <dbReference type="ChEBI" id="CHEBI:49883"/>
        <note>4Fe-4S-S-AdoMet</note>
    </ligand>
</feature>
<dbReference type="PANTHER" id="PTHR22976:SF2">
    <property type="entry name" value="BIOTIN SYNTHASE, MITOCHONDRIAL"/>
    <property type="match status" value="1"/>
</dbReference>
<reference evidence="16 17" key="2">
    <citation type="submission" date="2016-08" db="EMBL/GenBank/DDBJ databases">
        <title>Pervasive Adenine N6-methylation of Active Genes in Fungi.</title>
        <authorList>
            <consortium name="DOE Joint Genome Institute"/>
            <person name="Mondo S.J."/>
            <person name="Dannebaum R.O."/>
            <person name="Kuo R.C."/>
            <person name="Labutti K."/>
            <person name="Haridas S."/>
            <person name="Kuo A."/>
            <person name="Salamov A."/>
            <person name="Ahrendt S.R."/>
            <person name="Lipzen A."/>
            <person name="Sullivan W."/>
            <person name="Andreopoulos W.B."/>
            <person name="Clum A."/>
            <person name="Lindquist E."/>
            <person name="Daum C."/>
            <person name="Ramamoorthy G.K."/>
            <person name="Gryganskyi A."/>
            <person name="Culley D."/>
            <person name="Magnuson J.K."/>
            <person name="James T.Y."/>
            <person name="O'Malley M.A."/>
            <person name="Stajich J.E."/>
            <person name="Spatafora J.W."/>
            <person name="Visel A."/>
            <person name="Grigoriev I.V."/>
        </authorList>
    </citation>
    <scope>NUCLEOTIDE SEQUENCE [LARGE SCALE GENOMIC DNA]</scope>
    <source>
        <strain evidence="16 17">S4</strain>
    </source>
</reference>
<evidence type="ECO:0000256" key="6">
    <source>
        <dbReference type="ARBA" id="ARBA00022679"/>
    </source>
</evidence>
<evidence type="ECO:0000256" key="12">
    <source>
        <dbReference type="ARBA" id="ARBA00023014"/>
    </source>
</evidence>
<feature type="binding site" evidence="14">
    <location>
        <position position="134"/>
    </location>
    <ligand>
        <name>[2Fe-2S] cluster</name>
        <dbReference type="ChEBI" id="CHEBI:190135"/>
    </ligand>
</feature>
<evidence type="ECO:0000256" key="7">
    <source>
        <dbReference type="ARBA" id="ARBA00022691"/>
    </source>
</evidence>
<dbReference type="Gene3D" id="3.20.20.70">
    <property type="entry name" value="Aldolase class I"/>
    <property type="match status" value="1"/>
</dbReference>
<evidence type="ECO:0000313" key="16">
    <source>
        <dbReference type="EMBL" id="ORX87589.1"/>
    </source>
</evidence>
<organism evidence="16 17">
    <name type="scientific">Anaeromyces robustus</name>
    <dbReference type="NCBI Taxonomy" id="1754192"/>
    <lineage>
        <taxon>Eukaryota</taxon>
        <taxon>Fungi</taxon>
        <taxon>Fungi incertae sedis</taxon>
        <taxon>Chytridiomycota</taxon>
        <taxon>Chytridiomycota incertae sedis</taxon>
        <taxon>Neocallimastigomycetes</taxon>
        <taxon>Neocallimastigales</taxon>
        <taxon>Neocallimastigaceae</taxon>
        <taxon>Anaeromyces</taxon>
    </lineage>
</organism>
<evidence type="ECO:0000256" key="1">
    <source>
        <dbReference type="ARBA" id="ARBA00004942"/>
    </source>
</evidence>
<keyword evidence="6" id="KW-0808">Transferase</keyword>
<comment type="cofactor">
    <cofactor evidence="13">
        <name>[2Fe-2S] cluster</name>
        <dbReference type="ChEBI" id="CHEBI:190135"/>
    </cofactor>
</comment>
<comment type="cofactor">
    <cofactor evidence="14">
        <name>[2Fe-2S] cluster</name>
        <dbReference type="ChEBI" id="CHEBI:190135"/>
    </cofactor>
    <text evidence="14">Binds 1 [2Fe-2S] cluster. The cluster is coordinated with 3 cysteines and 1 arginine.</text>
</comment>
<keyword evidence="8 14" id="KW-0001">2Fe-2S</keyword>
<evidence type="ECO:0000256" key="3">
    <source>
        <dbReference type="ARBA" id="ARBA00011738"/>
    </source>
</evidence>
<dbReference type="SFLD" id="SFLDG01278">
    <property type="entry name" value="biotin_synthase_like"/>
    <property type="match status" value="1"/>
</dbReference>
<feature type="domain" description="Radical SAM core" evidence="15">
    <location>
        <begin position="75"/>
        <end position="301"/>
    </location>
</feature>
<feature type="binding site" evidence="14">
    <location>
        <position position="166"/>
    </location>
    <ligand>
        <name>[2Fe-2S] cluster</name>
        <dbReference type="ChEBI" id="CHEBI:190135"/>
    </ligand>
</feature>
<keyword evidence="11 14" id="KW-0408">Iron</keyword>
<evidence type="ECO:0000256" key="11">
    <source>
        <dbReference type="ARBA" id="ARBA00023004"/>
    </source>
</evidence>
<evidence type="ECO:0000256" key="14">
    <source>
        <dbReference type="PIRSR" id="PIRSR001619-1"/>
    </source>
</evidence>
<dbReference type="SMART" id="SM00876">
    <property type="entry name" value="BATS"/>
    <property type="match status" value="1"/>
</dbReference>
<feature type="binding site" evidence="14">
    <location>
        <position position="94"/>
    </location>
    <ligand>
        <name>[4Fe-4S] cluster</name>
        <dbReference type="ChEBI" id="CHEBI:49883"/>
        <note>4Fe-4S-S-AdoMet</note>
    </ligand>
</feature>
<dbReference type="STRING" id="1754192.A0A1Y1XPB5"/>
<dbReference type="InterPro" id="IPR006638">
    <property type="entry name" value="Elp3/MiaA/NifB-like_rSAM"/>
</dbReference>
<reference evidence="16 17" key="1">
    <citation type="submission" date="2016-08" db="EMBL/GenBank/DDBJ databases">
        <title>A Parts List for Fungal Cellulosomes Revealed by Comparative Genomics.</title>
        <authorList>
            <consortium name="DOE Joint Genome Institute"/>
            <person name="Haitjema C.H."/>
            <person name="Gilmore S.P."/>
            <person name="Henske J.K."/>
            <person name="Solomon K.V."/>
            <person name="De Groot R."/>
            <person name="Kuo A."/>
            <person name="Mondo S.J."/>
            <person name="Salamov A.A."/>
            <person name="Labutti K."/>
            <person name="Zhao Z."/>
            <person name="Chiniquy J."/>
            <person name="Barry K."/>
            <person name="Brewer H.M."/>
            <person name="Purvine S.O."/>
            <person name="Wright A.T."/>
            <person name="Boxma B."/>
            <person name="Van Alen T."/>
            <person name="Hackstein J.H."/>
            <person name="Baker S.E."/>
            <person name="Grigoriev I.V."/>
            <person name="O'Malley M.A."/>
        </authorList>
    </citation>
    <scope>NUCLEOTIDE SEQUENCE [LARGE SCALE GENOMIC DNA]</scope>
    <source>
        <strain evidence="16 17">S4</strain>
    </source>
</reference>
<dbReference type="InterPro" id="IPR010722">
    <property type="entry name" value="BATS_dom"/>
</dbReference>
<feature type="binding site" evidence="14">
    <location>
        <position position="90"/>
    </location>
    <ligand>
        <name>[4Fe-4S] cluster</name>
        <dbReference type="ChEBI" id="CHEBI:49883"/>
        <note>4Fe-4S-S-AdoMet</note>
    </ligand>
</feature>
<evidence type="ECO:0000256" key="2">
    <source>
        <dbReference type="ARBA" id="ARBA00010765"/>
    </source>
</evidence>
<feature type="binding site" evidence="14">
    <location>
        <position position="296"/>
    </location>
    <ligand>
        <name>[2Fe-2S] cluster</name>
        <dbReference type="ChEBI" id="CHEBI:190135"/>
    </ligand>
</feature>
<dbReference type="SFLD" id="SFLDG01060">
    <property type="entry name" value="BATS_domain_containing"/>
    <property type="match status" value="1"/>
</dbReference>
<feature type="binding site" evidence="14">
    <location>
        <position position="226"/>
    </location>
    <ligand>
        <name>[2Fe-2S] cluster</name>
        <dbReference type="ChEBI" id="CHEBI:190135"/>
    </ligand>
</feature>
<dbReference type="GO" id="GO:0051539">
    <property type="term" value="F:4 iron, 4 sulfur cluster binding"/>
    <property type="evidence" value="ECO:0007669"/>
    <property type="project" value="UniProtKB-KW"/>
</dbReference>
<dbReference type="UniPathway" id="UPA00078">
    <property type="reaction ID" value="UER00162"/>
</dbReference>
<keyword evidence="17" id="KW-1185">Reference proteome</keyword>
<dbReference type="GO" id="GO:0009102">
    <property type="term" value="P:biotin biosynthetic process"/>
    <property type="evidence" value="ECO:0007669"/>
    <property type="project" value="UniProtKB-UniPathway"/>
</dbReference>
<protein>
    <recommendedName>
        <fullName evidence="4">biotin synthase</fullName>
        <ecNumber evidence="4">2.8.1.6</ecNumber>
    </recommendedName>
</protein>
<dbReference type="NCBIfam" id="TIGR00433">
    <property type="entry name" value="bioB"/>
    <property type="match status" value="1"/>
</dbReference>
<dbReference type="FunFam" id="3.20.20.70:FF:000026">
    <property type="entry name" value="Biotin synthase"/>
    <property type="match status" value="1"/>
</dbReference>
<dbReference type="EMBL" id="MCFG01000007">
    <property type="protein sequence ID" value="ORX87589.1"/>
    <property type="molecule type" value="Genomic_DNA"/>
</dbReference>
<proteinExistence type="inferred from homology"/>
<dbReference type="Pfam" id="PF06968">
    <property type="entry name" value="BATS"/>
    <property type="match status" value="1"/>
</dbReference>
<dbReference type="SMART" id="SM00729">
    <property type="entry name" value="Elp3"/>
    <property type="match status" value="1"/>
</dbReference>
<dbReference type="PROSITE" id="PS51918">
    <property type="entry name" value="RADICAL_SAM"/>
    <property type="match status" value="1"/>
</dbReference>
<keyword evidence="9 14" id="KW-0479">Metal-binding</keyword>
<comment type="caution">
    <text evidence="16">The sequence shown here is derived from an EMBL/GenBank/DDBJ whole genome shotgun (WGS) entry which is preliminary data.</text>
</comment>
<dbReference type="SUPFAM" id="SSF102114">
    <property type="entry name" value="Radical SAM enzymes"/>
    <property type="match status" value="1"/>
</dbReference>
<keyword evidence="7 14" id="KW-0949">S-adenosyl-L-methionine</keyword>
<evidence type="ECO:0000256" key="5">
    <source>
        <dbReference type="ARBA" id="ARBA00022485"/>
    </source>
</evidence>
<comment type="subunit">
    <text evidence="3">Homodimer.</text>
</comment>
<dbReference type="PANTHER" id="PTHR22976">
    <property type="entry name" value="BIOTIN SYNTHASE"/>
    <property type="match status" value="1"/>
</dbReference>
<gene>
    <name evidence="16" type="ORF">BCR32DRAFT_227907</name>
</gene>
<evidence type="ECO:0000313" key="17">
    <source>
        <dbReference type="Proteomes" id="UP000193944"/>
    </source>
</evidence>
<keyword evidence="12 14" id="KW-0411">Iron-sulfur</keyword>
<dbReference type="OrthoDB" id="2414104at2759"/>
<sequence length="348" mass="38975">MLKNIPINYKFSYVNHIFKRTISSLNLNNGLIVKIKKEIINGQDITKNKALKLIETDLEELCTAANEIRQKFCGDEFEICTIINAKSGKCSENCKFCAQSSHYKVKIEKYPLVDSETMLAAAKKDDSAGVQRFSPVTSGRRLRKFEVESLCKSMKKIRENTNLKICASCGLLKSNDLKKLKEAGLTRYHNNMESSKNFFKTVCSSHTVDDKIKTIQAAKEQGLEICSGGIMGLGESWEDRIDMALTIRELGAVSIPINMLNPIPGTPFEKNKILSIDEMRRICAIYRFINPKAFIRLAGGRGLLQDKGRSCLQSGANALISGDMLTTSGITIERDLKMIKELNYHVSK</sequence>
<dbReference type="InterPro" id="IPR002684">
    <property type="entry name" value="Biotin_synth/BioAB"/>
</dbReference>
<evidence type="ECO:0000256" key="13">
    <source>
        <dbReference type="ARBA" id="ARBA00034078"/>
    </source>
</evidence>
<keyword evidence="5 14" id="KW-0004">4Fe-4S</keyword>